<dbReference type="InterPro" id="IPR041129">
    <property type="entry name" value="CdiI_2"/>
</dbReference>
<dbReference type="Pfam" id="PF18593">
    <property type="entry name" value="CdiI_2"/>
    <property type="match status" value="1"/>
</dbReference>
<reference evidence="2 3" key="1">
    <citation type="submission" date="2014-09" db="EMBL/GenBank/DDBJ databases">
        <title>Whole genome shotgun sequence of Escherichia vulneris NBRC 102420.</title>
        <authorList>
            <person name="Yoshida Y."/>
            <person name="Hosoyama A."/>
            <person name="Tsuchikane K."/>
            <person name="Ohji S."/>
            <person name="Ichikawa N."/>
            <person name="Kimura A."/>
            <person name="Yamazoe A."/>
            <person name="Ezaki T."/>
            <person name="Fujita N."/>
        </authorList>
    </citation>
    <scope>NUCLEOTIDE SEQUENCE [LARGE SCALE GENOMIC DNA]</scope>
    <source>
        <strain evidence="2 3">NBRC 102420</strain>
    </source>
</reference>
<evidence type="ECO:0000313" key="3">
    <source>
        <dbReference type="Proteomes" id="UP000029462"/>
    </source>
</evidence>
<comment type="caution">
    <text evidence="2">The sequence shown here is derived from an EMBL/GenBank/DDBJ whole genome shotgun (WGS) entry which is preliminary data.</text>
</comment>
<organism evidence="2 3">
    <name type="scientific">Pseudescherichia vulneris NBRC 102420</name>
    <dbReference type="NCBI Taxonomy" id="1115515"/>
    <lineage>
        <taxon>Bacteria</taxon>
        <taxon>Pseudomonadati</taxon>
        <taxon>Pseudomonadota</taxon>
        <taxon>Gammaproteobacteria</taxon>
        <taxon>Enterobacterales</taxon>
        <taxon>Enterobacteriaceae</taxon>
        <taxon>Pseudescherichia</taxon>
    </lineage>
</organism>
<dbReference type="EMBL" id="BBMZ01000033">
    <property type="protein sequence ID" value="GAL60262.1"/>
    <property type="molecule type" value="Genomic_DNA"/>
</dbReference>
<feature type="domain" description="CdiI immunity protein" evidence="1">
    <location>
        <begin position="5"/>
        <end position="78"/>
    </location>
</feature>
<proteinExistence type="predicted"/>
<accession>A0A090VYC9</accession>
<protein>
    <recommendedName>
        <fullName evidence="1">CdiI immunity protein domain-containing protein</fullName>
    </recommendedName>
</protein>
<evidence type="ECO:0000259" key="1">
    <source>
        <dbReference type="Pfam" id="PF18593"/>
    </source>
</evidence>
<dbReference type="AlphaFoldDB" id="A0A090VYC9"/>
<dbReference type="RefSeq" id="WP_042395455.1">
    <property type="nucleotide sequence ID" value="NZ_BBMZ01000033.1"/>
</dbReference>
<dbReference type="Proteomes" id="UP000029462">
    <property type="component" value="Unassembled WGS sequence"/>
</dbReference>
<name>A0A090VYC9_PSEVU</name>
<keyword evidence="3" id="KW-1185">Reference proteome</keyword>
<dbReference type="eggNOG" id="ENOG5033Z7T">
    <property type="taxonomic scope" value="Bacteria"/>
</dbReference>
<gene>
    <name evidence="2" type="ORF">EV102420_33_00410</name>
</gene>
<evidence type="ECO:0000313" key="2">
    <source>
        <dbReference type="EMBL" id="GAL60262.1"/>
    </source>
</evidence>
<dbReference type="OrthoDB" id="6556141at2"/>
<sequence>MLLTTHLDIMFEGTLNQDFDYITGAESIDDAIDIYTSELTTHDRDDLKKEVLAFLAHNEETIESEFRERYINSFAPEEGKGLLLRILEGINKAEKS</sequence>